<dbReference type="EMBL" id="GBRH01269465">
    <property type="protein sequence ID" value="JAD28430.1"/>
    <property type="molecule type" value="Transcribed_RNA"/>
</dbReference>
<organism evidence="1">
    <name type="scientific">Arundo donax</name>
    <name type="common">Giant reed</name>
    <name type="synonym">Donax arundinaceus</name>
    <dbReference type="NCBI Taxonomy" id="35708"/>
    <lineage>
        <taxon>Eukaryota</taxon>
        <taxon>Viridiplantae</taxon>
        <taxon>Streptophyta</taxon>
        <taxon>Embryophyta</taxon>
        <taxon>Tracheophyta</taxon>
        <taxon>Spermatophyta</taxon>
        <taxon>Magnoliopsida</taxon>
        <taxon>Liliopsida</taxon>
        <taxon>Poales</taxon>
        <taxon>Poaceae</taxon>
        <taxon>PACMAD clade</taxon>
        <taxon>Arundinoideae</taxon>
        <taxon>Arundineae</taxon>
        <taxon>Arundo</taxon>
    </lineage>
</organism>
<proteinExistence type="predicted"/>
<reference evidence="1" key="2">
    <citation type="journal article" date="2015" name="Data Brief">
        <title>Shoot transcriptome of the giant reed, Arundo donax.</title>
        <authorList>
            <person name="Barrero R.A."/>
            <person name="Guerrero F.D."/>
            <person name="Moolhuijzen P."/>
            <person name="Goolsby J.A."/>
            <person name="Tidwell J."/>
            <person name="Bellgard S.E."/>
            <person name="Bellgard M.I."/>
        </authorList>
    </citation>
    <scope>NUCLEOTIDE SEQUENCE</scope>
    <source>
        <tissue evidence="1">Shoot tissue taken approximately 20 cm above the soil surface</tissue>
    </source>
</reference>
<sequence>MGQLVPATPSCHEFLRCLMPFQVMRKGSSRWLMTLTMRLSLVTQSMRGPGNCPLIRMPFSTPIACNS</sequence>
<accession>A0A0A8YV99</accession>
<dbReference type="AlphaFoldDB" id="A0A0A8YV99"/>
<name>A0A0A8YV99_ARUDO</name>
<evidence type="ECO:0000313" key="1">
    <source>
        <dbReference type="EMBL" id="JAD28430.1"/>
    </source>
</evidence>
<protein>
    <submittedName>
        <fullName evidence="1">Uncharacterized protein</fullName>
    </submittedName>
</protein>
<reference evidence="1" key="1">
    <citation type="submission" date="2014-09" db="EMBL/GenBank/DDBJ databases">
        <authorList>
            <person name="Magalhaes I.L.F."/>
            <person name="Oliveira U."/>
            <person name="Santos F.R."/>
            <person name="Vidigal T.H.D.A."/>
            <person name="Brescovit A.D."/>
            <person name="Santos A.J."/>
        </authorList>
    </citation>
    <scope>NUCLEOTIDE SEQUENCE</scope>
    <source>
        <tissue evidence="1">Shoot tissue taken approximately 20 cm above the soil surface</tissue>
    </source>
</reference>